<accession>A0A563EF55</accession>
<feature type="compositionally biased region" description="Polar residues" evidence="1">
    <location>
        <begin position="332"/>
        <end position="342"/>
    </location>
</feature>
<evidence type="ECO:0000313" key="4">
    <source>
        <dbReference type="Proteomes" id="UP000316639"/>
    </source>
</evidence>
<feature type="transmembrane region" description="Helical" evidence="2">
    <location>
        <begin position="87"/>
        <end position="107"/>
    </location>
</feature>
<gene>
    <name evidence="3" type="ORF">FKR81_41570</name>
</gene>
<protein>
    <submittedName>
        <fullName evidence="3">DUF2637 domain-containing protein</fullName>
    </submittedName>
</protein>
<feature type="transmembrane region" description="Helical" evidence="2">
    <location>
        <begin position="127"/>
        <end position="145"/>
    </location>
</feature>
<proteinExistence type="predicted"/>
<dbReference type="AlphaFoldDB" id="A0A563EF55"/>
<feature type="transmembrane region" description="Helical" evidence="2">
    <location>
        <begin position="190"/>
        <end position="213"/>
    </location>
</feature>
<dbReference type="OrthoDB" id="3405422at2"/>
<reference evidence="3 4" key="1">
    <citation type="submission" date="2019-07" db="EMBL/GenBank/DDBJ databases">
        <title>Lentzea xizangensis sp. nov., isolated from Qinghai-Tibetan Plateau Soils.</title>
        <authorList>
            <person name="Huang J."/>
        </authorList>
    </citation>
    <scope>NUCLEOTIDE SEQUENCE [LARGE SCALE GENOMIC DNA]</scope>
    <source>
        <strain evidence="3 4">FXJ1.1311</strain>
    </source>
</reference>
<evidence type="ECO:0000313" key="3">
    <source>
        <dbReference type="EMBL" id="TWP44178.1"/>
    </source>
</evidence>
<evidence type="ECO:0000256" key="2">
    <source>
        <dbReference type="SAM" id="Phobius"/>
    </source>
</evidence>
<feature type="region of interest" description="Disordered" evidence="1">
    <location>
        <begin position="1"/>
        <end position="87"/>
    </location>
</feature>
<keyword evidence="2" id="KW-0812">Transmembrane</keyword>
<keyword evidence="2" id="KW-1133">Transmembrane helix</keyword>
<feature type="region of interest" description="Disordered" evidence="1">
    <location>
        <begin position="301"/>
        <end position="350"/>
    </location>
</feature>
<keyword evidence="4" id="KW-1185">Reference proteome</keyword>
<dbReference type="EMBL" id="VOBR01000054">
    <property type="protein sequence ID" value="TWP44178.1"/>
    <property type="molecule type" value="Genomic_DNA"/>
</dbReference>
<organism evidence="3 4">
    <name type="scientific">Lentzea tibetensis</name>
    <dbReference type="NCBI Taxonomy" id="2591470"/>
    <lineage>
        <taxon>Bacteria</taxon>
        <taxon>Bacillati</taxon>
        <taxon>Actinomycetota</taxon>
        <taxon>Actinomycetes</taxon>
        <taxon>Pseudonocardiales</taxon>
        <taxon>Pseudonocardiaceae</taxon>
        <taxon>Lentzea</taxon>
    </lineage>
</organism>
<dbReference type="Proteomes" id="UP000316639">
    <property type="component" value="Unassembled WGS sequence"/>
</dbReference>
<name>A0A563EF55_9PSEU</name>
<feature type="transmembrane region" description="Helical" evidence="2">
    <location>
        <begin position="157"/>
        <end position="178"/>
    </location>
</feature>
<sequence>MAEPQSPAETTASENTGEPVGARPGGHLATTAHPTVHDGTASTDQLEPAANASAAAVTSLADRTSGLAGESPPTHQQHPRHRRPTGGWWPGPGFVFGSVTSIAANVLHTWLPAQHQSPGWTPGLAPQLGAAVWPIGLLLSVEILSRIHWPQGKLWNLARYASTSTVALGSAVISYGHLRDLLLAWHYPPLAAAVGPLVLDGLMTISGFALLAISNQHDRRTGIRRCHGQRRRLEGMTRPIPRHCATACTTGNNENNTCGSTSKGSRDRLWRLLPSHERTGGAYVWPIRGRQPHFGAPLQWSHQQQRKRGTSCSLDAAHGSDKRSAPAVMSRRSPSLGSTTALRGQRKGYR</sequence>
<evidence type="ECO:0000256" key="1">
    <source>
        <dbReference type="SAM" id="MobiDB-lite"/>
    </source>
</evidence>
<keyword evidence="2" id="KW-0472">Membrane</keyword>
<comment type="caution">
    <text evidence="3">The sequence shown here is derived from an EMBL/GenBank/DDBJ whole genome shotgun (WGS) entry which is preliminary data.</text>
</comment>
<feature type="compositionally biased region" description="Polar residues" evidence="1">
    <location>
        <begin position="7"/>
        <end position="16"/>
    </location>
</feature>